<protein>
    <submittedName>
        <fullName evidence="3">Uncharacterized protein LOC115633906</fullName>
    </submittedName>
</protein>
<dbReference type="Proteomes" id="UP000504634">
    <property type="component" value="Unplaced"/>
</dbReference>
<proteinExistence type="predicted"/>
<name>A0A6J2UGP9_DROLE</name>
<sequence length="222" mass="25372">MKLPILVSVSLFLAACSSIGQADESPGFFLKITKNVPRLGKRDESFVMKNMRTIPRIGRSEQDMNKDGIDLREHLTGSIPQTSVTPLLAWLWDLPQPIKRRLPINGGPSITERELAVVQPVNSNTLIELLDRDAIPSEHIKFVHWKDFDRALLADAELYNKVIQLGRKPDRNLKQDLSFNNYIPIFGNNNAGGNDFMMYNKDDSDLYGSRFDRNYLQYNHLK</sequence>
<evidence type="ECO:0000256" key="1">
    <source>
        <dbReference type="SAM" id="SignalP"/>
    </source>
</evidence>
<evidence type="ECO:0000313" key="3">
    <source>
        <dbReference type="RefSeq" id="XP_030387275.1"/>
    </source>
</evidence>
<reference evidence="3" key="1">
    <citation type="submission" date="2025-08" db="UniProtKB">
        <authorList>
            <consortium name="RefSeq"/>
        </authorList>
    </citation>
    <scope>IDENTIFICATION</scope>
    <source>
        <strain evidence="3">11010-0011.00</strain>
        <tissue evidence="3">Whole body</tissue>
    </source>
</reference>
<keyword evidence="1" id="KW-0732">Signal</keyword>
<dbReference type="RefSeq" id="XP_030387275.1">
    <property type="nucleotide sequence ID" value="XM_030531415.1"/>
</dbReference>
<gene>
    <name evidence="3" type="primary">LOC115633906</name>
</gene>
<dbReference type="CTD" id="44125"/>
<feature type="signal peptide" evidence="1">
    <location>
        <begin position="1"/>
        <end position="22"/>
    </location>
</feature>
<organism evidence="2 3">
    <name type="scientific">Drosophila lebanonensis</name>
    <name type="common">Fruit fly</name>
    <name type="synonym">Scaptodrosophila lebanonensis</name>
    <dbReference type="NCBI Taxonomy" id="7225"/>
    <lineage>
        <taxon>Eukaryota</taxon>
        <taxon>Metazoa</taxon>
        <taxon>Ecdysozoa</taxon>
        <taxon>Arthropoda</taxon>
        <taxon>Hexapoda</taxon>
        <taxon>Insecta</taxon>
        <taxon>Pterygota</taxon>
        <taxon>Neoptera</taxon>
        <taxon>Endopterygota</taxon>
        <taxon>Diptera</taxon>
        <taxon>Brachycera</taxon>
        <taxon>Muscomorpha</taxon>
        <taxon>Ephydroidea</taxon>
        <taxon>Drosophilidae</taxon>
        <taxon>Scaptodrosophila</taxon>
    </lineage>
</organism>
<dbReference type="AlphaFoldDB" id="A0A6J2UGP9"/>
<keyword evidence="2" id="KW-1185">Reference proteome</keyword>
<dbReference type="OrthoDB" id="6339926at2759"/>
<accession>A0A6J2UGP9</accession>
<evidence type="ECO:0000313" key="2">
    <source>
        <dbReference type="Proteomes" id="UP000504634"/>
    </source>
</evidence>
<feature type="chain" id="PRO_5026744671" evidence="1">
    <location>
        <begin position="23"/>
        <end position="222"/>
    </location>
</feature>
<dbReference type="GeneID" id="115633906"/>
<dbReference type="PROSITE" id="PS51257">
    <property type="entry name" value="PROKAR_LIPOPROTEIN"/>
    <property type="match status" value="1"/>
</dbReference>